<dbReference type="STRING" id="651662.SAMN04488069_103291"/>
<evidence type="ECO:0000256" key="2">
    <source>
        <dbReference type="SAM" id="MobiDB-lite"/>
    </source>
</evidence>
<name>A0A1H3EUK7_9BACT</name>
<evidence type="ECO:0000313" key="4">
    <source>
        <dbReference type="EMBL" id="SDX81798.1"/>
    </source>
</evidence>
<dbReference type="InterPro" id="IPR028994">
    <property type="entry name" value="Integrin_alpha_N"/>
</dbReference>
<feature type="chain" id="PRO_5011770901" evidence="3">
    <location>
        <begin position="20"/>
        <end position="562"/>
    </location>
</feature>
<evidence type="ECO:0000313" key="5">
    <source>
        <dbReference type="Proteomes" id="UP000199249"/>
    </source>
</evidence>
<keyword evidence="5" id="KW-1185">Reference proteome</keyword>
<organism evidence="4 5">
    <name type="scientific">Hymenobacter psychrophilus</name>
    <dbReference type="NCBI Taxonomy" id="651662"/>
    <lineage>
        <taxon>Bacteria</taxon>
        <taxon>Pseudomonadati</taxon>
        <taxon>Bacteroidota</taxon>
        <taxon>Cytophagia</taxon>
        <taxon>Cytophagales</taxon>
        <taxon>Hymenobacteraceae</taxon>
        <taxon>Hymenobacter</taxon>
    </lineage>
</organism>
<dbReference type="Gene3D" id="2.130.10.130">
    <property type="entry name" value="Integrin alpha, N-terminal"/>
    <property type="match status" value="2"/>
</dbReference>
<dbReference type="Proteomes" id="UP000199249">
    <property type="component" value="Unassembled WGS sequence"/>
</dbReference>
<reference evidence="5" key="1">
    <citation type="submission" date="2016-10" db="EMBL/GenBank/DDBJ databases">
        <authorList>
            <person name="Varghese N."/>
            <person name="Submissions S."/>
        </authorList>
    </citation>
    <scope>NUCLEOTIDE SEQUENCE [LARGE SCALE GENOMIC DNA]</scope>
    <source>
        <strain evidence="5">CGMCC 1.8975</strain>
    </source>
</reference>
<sequence>MPKLLLCSLLCGFPLLSHAQLPALTSSLPARQTLTASPGGPVRLTFSGPVANPDPIRVNTDQRRGQRAGTLSGAGTSQVEFRPEQPFAPGERVSVSVPASVSRPAQVLEFRAAAGRGRATFGPPQTASPNINTFPAAVIAGDVDNDGDQDLIIGEAVGGRICFNDGKGNFLTTPTQPIPITNNAGDLLLADFNGDGNLDILASTARQVSEVGLNLGNGQGDFSNRTTVFRGMLSKVQFVTGDFNADGLTDAVFMDAEGAGSVLQLMLGTRSGNFVLEPRQLATLPGRDIGVADMDADGDLDLLLVSDKLLGVYLNDGNGQFSAGATLAVNGFSAKLTVGDFTGDGHADVVCTSYETASLSLVPGDGAGGLLAVRNVSALSPTWQVSSADMDGDLDLDLLATNDRGITQVLLNDGSGQFAPASAILIGFDLFFTADAADLNGDGALDVYTSKQIFNPVNPRGIDIFFNQPPLVTSAAAAARAGQLVLYPNPAHGQTTLELPASPEPTAVEVRDALGRLVQTLTVAPGPATRTVPVPLAELVPGVYSVRARTSRWRGVQRLLVE</sequence>
<dbReference type="InterPro" id="IPR013517">
    <property type="entry name" value="FG-GAP"/>
</dbReference>
<dbReference type="InterPro" id="IPR026444">
    <property type="entry name" value="Secre_tail"/>
</dbReference>
<evidence type="ECO:0000256" key="3">
    <source>
        <dbReference type="SAM" id="SignalP"/>
    </source>
</evidence>
<dbReference type="NCBIfam" id="TIGR04183">
    <property type="entry name" value="Por_Secre_tail"/>
    <property type="match status" value="1"/>
</dbReference>
<feature type="region of interest" description="Disordered" evidence="2">
    <location>
        <begin position="35"/>
        <end position="79"/>
    </location>
</feature>
<dbReference type="OrthoDB" id="868906at2"/>
<dbReference type="SUPFAM" id="SSF69318">
    <property type="entry name" value="Integrin alpha N-terminal domain"/>
    <property type="match status" value="2"/>
</dbReference>
<dbReference type="PANTHER" id="PTHR46580">
    <property type="entry name" value="SENSOR KINASE-RELATED"/>
    <property type="match status" value="1"/>
</dbReference>
<dbReference type="PANTHER" id="PTHR46580:SF4">
    <property type="entry name" value="ATP_GTP-BINDING PROTEIN"/>
    <property type="match status" value="1"/>
</dbReference>
<accession>A0A1H3EUK7</accession>
<protein>
    <submittedName>
        <fullName evidence="4">Por secretion system C-terminal sorting domain-containing protein</fullName>
    </submittedName>
</protein>
<proteinExistence type="predicted"/>
<dbReference type="AlphaFoldDB" id="A0A1H3EUK7"/>
<dbReference type="Gene3D" id="2.60.40.3710">
    <property type="match status" value="1"/>
</dbReference>
<evidence type="ECO:0000256" key="1">
    <source>
        <dbReference type="ARBA" id="ARBA00022729"/>
    </source>
</evidence>
<keyword evidence="1 3" id="KW-0732">Signal</keyword>
<dbReference type="RefSeq" id="WP_092738603.1">
    <property type="nucleotide sequence ID" value="NZ_FNOV01000003.1"/>
</dbReference>
<dbReference type="EMBL" id="FNOV01000003">
    <property type="protein sequence ID" value="SDX81798.1"/>
    <property type="molecule type" value="Genomic_DNA"/>
</dbReference>
<dbReference type="Pfam" id="PF13517">
    <property type="entry name" value="FG-GAP_3"/>
    <property type="match status" value="3"/>
</dbReference>
<feature type="signal peptide" evidence="3">
    <location>
        <begin position="1"/>
        <end position="19"/>
    </location>
</feature>
<gene>
    <name evidence="4" type="ORF">SAMN04488069_103291</name>
</gene>